<evidence type="ECO:0000313" key="2">
    <source>
        <dbReference type="Proteomes" id="UP000515208"/>
    </source>
</evidence>
<dbReference type="AlphaFoldDB" id="A0A6P3GVT6"/>
<evidence type="ECO:0000256" key="1">
    <source>
        <dbReference type="SAM" id="SignalP"/>
    </source>
</evidence>
<name>A0A6P3GVT6_BISBB</name>
<dbReference type="Proteomes" id="UP000515208">
    <property type="component" value="Unplaced"/>
</dbReference>
<accession>A0A6P3GVT6</accession>
<sequence length="86" mass="9492">MSNNKQQRSAALLILFALITTLILCSPNSTSEASHYSSLRGQIRQLVNLKKWGITDGYIPILTHKTLVLLVAEHRLVHHGDCSGVV</sequence>
<dbReference type="GeneID" id="104985350"/>
<feature type="signal peptide" evidence="1">
    <location>
        <begin position="1"/>
        <end position="25"/>
    </location>
</feature>
<keyword evidence="1" id="KW-0732">Signal</keyword>
<dbReference type="KEGG" id="bbis:104985350"/>
<keyword evidence="2" id="KW-1185">Reference proteome</keyword>
<proteinExistence type="predicted"/>
<gene>
    <name evidence="3" type="primary">LOC104985350</name>
</gene>
<protein>
    <submittedName>
        <fullName evidence="3">Alpha-N-acetylgalactosaminide alpha-2,6-sialyltransferase 6-like</fullName>
    </submittedName>
</protein>
<reference evidence="3" key="1">
    <citation type="submission" date="2025-08" db="UniProtKB">
        <authorList>
            <consortium name="RefSeq"/>
        </authorList>
    </citation>
    <scope>IDENTIFICATION</scope>
    <source>
        <tissue evidence="3">Blood</tissue>
    </source>
</reference>
<feature type="chain" id="PRO_5028340272" evidence="1">
    <location>
        <begin position="26"/>
        <end position="86"/>
    </location>
</feature>
<organism evidence="2 3">
    <name type="scientific">Bison bison bison</name>
    <name type="common">North American plains bison</name>
    <dbReference type="NCBI Taxonomy" id="43346"/>
    <lineage>
        <taxon>Eukaryota</taxon>
        <taxon>Metazoa</taxon>
        <taxon>Chordata</taxon>
        <taxon>Craniata</taxon>
        <taxon>Vertebrata</taxon>
        <taxon>Euteleostomi</taxon>
        <taxon>Mammalia</taxon>
        <taxon>Eutheria</taxon>
        <taxon>Laurasiatheria</taxon>
        <taxon>Artiodactyla</taxon>
        <taxon>Ruminantia</taxon>
        <taxon>Pecora</taxon>
        <taxon>Bovidae</taxon>
        <taxon>Bovinae</taxon>
        <taxon>Bison</taxon>
    </lineage>
</organism>
<evidence type="ECO:0000313" key="3">
    <source>
        <dbReference type="RefSeq" id="XP_010833791.1"/>
    </source>
</evidence>
<dbReference type="RefSeq" id="XP_010833791.1">
    <property type="nucleotide sequence ID" value="XM_010835489.1"/>
</dbReference>